<comment type="subunit">
    <text evidence="2">Tetramer of two alpha and two beta subunits.</text>
</comment>
<protein>
    <recommendedName>
        <fullName evidence="2">Casein kinase II subunit beta</fullName>
        <shortName evidence="2">CK II beta</shortName>
    </recommendedName>
</protein>
<evidence type="ECO:0000256" key="1">
    <source>
        <dbReference type="ARBA" id="ARBA00006941"/>
    </source>
</evidence>
<dbReference type="GO" id="GO:0019887">
    <property type="term" value="F:protein kinase regulator activity"/>
    <property type="evidence" value="ECO:0007669"/>
    <property type="project" value="InterPro"/>
</dbReference>
<dbReference type="Pfam" id="PF01214">
    <property type="entry name" value="CK_II_beta"/>
    <property type="match status" value="1"/>
</dbReference>
<feature type="non-terminal residue" evidence="3">
    <location>
        <position position="168"/>
    </location>
</feature>
<organism evidence="3 4">
    <name type="scientific">Fragilariopsis cylindrus CCMP1102</name>
    <dbReference type="NCBI Taxonomy" id="635003"/>
    <lineage>
        <taxon>Eukaryota</taxon>
        <taxon>Sar</taxon>
        <taxon>Stramenopiles</taxon>
        <taxon>Ochrophyta</taxon>
        <taxon>Bacillariophyta</taxon>
        <taxon>Bacillariophyceae</taxon>
        <taxon>Bacillariophycidae</taxon>
        <taxon>Bacillariales</taxon>
        <taxon>Bacillariaceae</taxon>
        <taxon>Fragilariopsis</taxon>
    </lineage>
</organism>
<keyword evidence="3" id="KW-0808">Transferase</keyword>
<sequence length="168" mass="18562">LPKDYISDNFNLAQLPPIVERIGYQAMGDDAIHTDEDSLIPPYAIQKAAEALYLMIHARFVISPRGLEAIRQVMTMDNTVFGKCPRSTCRGTGLLPYGYSNDYTSANTASATTSKSSLCHRYCPFCGEVWISWDSKTDGCAWGPSWCHLFLMCFGSQVYAKELIAAAA</sequence>
<dbReference type="InterPro" id="IPR000704">
    <property type="entry name" value="Casein_kinase_II_reg-sub"/>
</dbReference>
<comment type="similarity">
    <text evidence="1 2">Belongs to the casein kinase 2 subunit beta family.</text>
</comment>
<dbReference type="Gene3D" id="2.20.25.20">
    <property type="match status" value="1"/>
</dbReference>
<dbReference type="AlphaFoldDB" id="A0A1E7EVN1"/>
<dbReference type="PANTHER" id="PTHR11740">
    <property type="entry name" value="CASEIN KINASE II SUBUNIT BETA"/>
    <property type="match status" value="1"/>
</dbReference>
<dbReference type="GO" id="GO:0005737">
    <property type="term" value="C:cytoplasm"/>
    <property type="evidence" value="ECO:0007669"/>
    <property type="project" value="TreeGrafter"/>
</dbReference>
<proteinExistence type="inferred from homology"/>
<dbReference type="InterPro" id="IPR016149">
    <property type="entry name" value="Casein_kin_II_reg-sub_N"/>
</dbReference>
<keyword evidence="4" id="KW-1185">Reference proteome</keyword>
<keyword evidence="3" id="KW-0418">Kinase</keyword>
<reference evidence="3 4" key="1">
    <citation type="submission" date="2016-09" db="EMBL/GenBank/DDBJ databases">
        <title>Extensive genetic diversity and differential bi-allelic expression allows diatom success in the polar Southern Ocean.</title>
        <authorList>
            <consortium name="DOE Joint Genome Institute"/>
            <person name="Mock T."/>
            <person name="Otillar R.P."/>
            <person name="Strauss J."/>
            <person name="Dupont C."/>
            <person name="Frickenhaus S."/>
            <person name="Maumus F."/>
            <person name="Mcmullan M."/>
            <person name="Sanges R."/>
            <person name="Schmutz J."/>
            <person name="Toseland A."/>
            <person name="Valas R."/>
            <person name="Veluchamy A."/>
            <person name="Ward B.J."/>
            <person name="Allen A."/>
            <person name="Barry K."/>
            <person name="Falciatore A."/>
            <person name="Ferrante M."/>
            <person name="Fortunato A.E."/>
            <person name="Gloeckner G."/>
            <person name="Gruber A."/>
            <person name="Hipkin R."/>
            <person name="Janech M."/>
            <person name="Kroth P."/>
            <person name="Leese F."/>
            <person name="Lindquist E."/>
            <person name="Lyon B.R."/>
            <person name="Martin J."/>
            <person name="Mayer C."/>
            <person name="Parker M."/>
            <person name="Quesneville H."/>
            <person name="Raymond J."/>
            <person name="Uhlig C."/>
            <person name="Valentin K.U."/>
            <person name="Worden A.Z."/>
            <person name="Armbrust E.V."/>
            <person name="Bowler C."/>
            <person name="Green B."/>
            <person name="Moulton V."/>
            <person name="Van Oosterhout C."/>
            <person name="Grigoriev I."/>
        </authorList>
    </citation>
    <scope>NUCLEOTIDE SEQUENCE [LARGE SCALE GENOMIC DNA]</scope>
    <source>
        <strain evidence="3 4">CCMP1102</strain>
    </source>
</reference>
<dbReference type="OrthoDB" id="2275560at2759"/>
<feature type="non-terminal residue" evidence="3">
    <location>
        <position position="1"/>
    </location>
</feature>
<dbReference type="GO" id="GO:0005956">
    <property type="term" value="C:protein kinase CK2 complex"/>
    <property type="evidence" value="ECO:0007669"/>
    <property type="project" value="UniProtKB-UniRule"/>
</dbReference>
<dbReference type="InParanoid" id="A0A1E7EVN1"/>
<name>A0A1E7EVN1_9STRA</name>
<dbReference type="InterPro" id="IPR035991">
    <property type="entry name" value="Casein_kinase_II_beta-like"/>
</dbReference>
<dbReference type="GO" id="GO:0016301">
    <property type="term" value="F:kinase activity"/>
    <property type="evidence" value="ECO:0007669"/>
    <property type="project" value="UniProtKB-KW"/>
</dbReference>
<evidence type="ECO:0000256" key="2">
    <source>
        <dbReference type="RuleBase" id="RU361268"/>
    </source>
</evidence>
<dbReference type="PANTHER" id="PTHR11740:SF0">
    <property type="entry name" value="CASEIN KINASE II SUBUNIT BETA"/>
    <property type="match status" value="1"/>
</dbReference>
<evidence type="ECO:0000313" key="4">
    <source>
        <dbReference type="Proteomes" id="UP000095751"/>
    </source>
</evidence>
<gene>
    <name evidence="3" type="ORF">FRACYDRAFT_143321</name>
</gene>
<dbReference type="SUPFAM" id="SSF57798">
    <property type="entry name" value="Casein kinase II beta subunit"/>
    <property type="match status" value="1"/>
</dbReference>
<dbReference type="EMBL" id="KV784374">
    <property type="protein sequence ID" value="OEU09855.1"/>
    <property type="molecule type" value="Genomic_DNA"/>
</dbReference>
<accession>A0A1E7EVN1</accession>
<dbReference type="Gene3D" id="1.10.1820.10">
    <property type="entry name" value="protein kinase ck2 holoenzyme, chain C, domain 1"/>
    <property type="match status" value="1"/>
</dbReference>
<evidence type="ECO:0000313" key="3">
    <source>
        <dbReference type="EMBL" id="OEU09855.1"/>
    </source>
</evidence>
<dbReference type="SMART" id="SM01085">
    <property type="entry name" value="CK_II_beta"/>
    <property type="match status" value="1"/>
</dbReference>
<dbReference type="Proteomes" id="UP000095751">
    <property type="component" value="Unassembled WGS sequence"/>
</dbReference>
<dbReference type="KEGG" id="fcy:FRACYDRAFT_143321"/>
<dbReference type="PRINTS" id="PR00472">
    <property type="entry name" value="CASNKINASEII"/>
</dbReference>